<name>A0A0L6JIH3_9FIRM</name>
<feature type="region of interest" description="Disordered" evidence="1">
    <location>
        <begin position="46"/>
        <end position="74"/>
    </location>
</feature>
<comment type="caution">
    <text evidence="3">The sequence shown here is derived from an EMBL/GenBank/DDBJ whole genome shotgun (WGS) entry which is preliminary data.</text>
</comment>
<accession>A0A0L6JIH3</accession>
<dbReference type="STRING" id="398512.Bccel_0509"/>
<dbReference type="Pfam" id="PF01476">
    <property type="entry name" value="LysM"/>
    <property type="match status" value="1"/>
</dbReference>
<feature type="domain" description="LysM" evidence="2">
    <location>
        <begin position="1"/>
        <end position="44"/>
    </location>
</feature>
<keyword evidence="4" id="KW-1185">Reference proteome</keyword>
<dbReference type="PROSITE" id="PS51782">
    <property type="entry name" value="LYSM"/>
    <property type="match status" value="1"/>
</dbReference>
<dbReference type="SMART" id="SM00257">
    <property type="entry name" value="LysM"/>
    <property type="match status" value="1"/>
</dbReference>
<dbReference type="RefSeq" id="WP_036946553.1">
    <property type="nucleotide sequence ID" value="NZ_KN050763.1"/>
</dbReference>
<evidence type="ECO:0000259" key="2">
    <source>
        <dbReference type="PROSITE" id="PS51782"/>
    </source>
</evidence>
<dbReference type="InterPro" id="IPR036779">
    <property type="entry name" value="LysM_dom_sf"/>
</dbReference>
<dbReference type="Gene3D" id="3.10.350.10">
    <property type="entry name" value="LysM domain"/>
    <property type="match status" value="1"/>
</dbReference>
<evidence type="ECO:0000256" key="1">
    <source>
        <dbReference type="SAM" id="MobiDB-lite"/>
    </source>
</evidence>
<evidence type="ECO:0000313" key="4">
    <source>
        <dbReference type="Proteomes" id="UP000036923"/>
    </source>
</evidence>
<dbReference type="PANTHER" id="PTHR33734">
    <property type="entry name" value="LYSM DOMAIN-CONTAINING GPI-ANCHORED PROTEIN 2"/>
    <property type="match status" value="1"/>
</dbReference>
<dbReference type="CDD" id="cd00118">
    <property type="entry name" value="LysM"/>
    <property type="match status" value="1"/>
</dbReference>
<evidence type="ECO:0000313" key="3">
    <source>
        <dbReference type="EMBL" id="KNY25252.1"/>
    </source>
</evidence>
<dbReference type="PANTHER" id="PTHR33734:SF22">
    <property type="entry name" value="MEMBRANE-BOUND LYTIC MUREIN TRANSGLYCOSYLASE D"/>
    <property type="match status" value="1"/>
</dbReference>
<dbReference type="Proteomes" id="UP000036923">
    <property type="component" value="Unassembled WGS sequence"/>
</dbReference>
<protein>
    <submittedName>
        <fullName evidence="3">Peptidoglycan-binding lysin domain-containing protein</fullName>
    </submittedName>
</protein>
<dbReference type="InterPro" id="IPR018392">
    <property type="entry name" value="LysM"/>
</dbReference>
<reference evidence="4" key="1">
    <citation type="submission" date="2015-07" db="EMBL/GenBank/DDBJ databases">
        <title>Near-Complete Genome Sequence of the Cellulolytic Bacterium Bacteroides (Pseudobacteroides) cellulosolvens ATCC 35603.</title>
        <authorList>
            <person name="Dassa B."/>
            <person name="Utturkar S.M."/>
            <person name="Klingeman D.M."/>
            <person name="Hurt R.A."/>
            <person name="Keller M."/>
            <person name="Xu J."/>
            <person name="Reddy Y.H.K."/>
            <person name="Borovok I."/>
            <person name="Grinberg I.R."/>
            <person name="Lamed R."/>
            <person name="Zhivin O."/>
            <person name="Bayer E.A."/>
            <person name="Brown S.D."/>
        </authorList>
    </citation>
    <scope>NUCLEOTIDE SEQUENCE [LARGE SCALE GENOMIC DNA]</scope>
    <source>
        <strain evidence="4">DSM 2933</strain>
    </source>
</reference>
<dbReference type="GO" id="GO:0008932">
    <property type="term" value="F:lytic endotransglycosylase activity"/>
    <property type="evidence" value="ECO:0007669"/>
    <property type="project" value="TreeGrafter"/>
</dbReference>
<dbReference type="PATRIC" id="fig|398512.5.peg.529"/>
<sequence>MWYTVQEGDSLSKIARRFNTTVDEIKKLNSLTSNDLSIGQKLLIKPEAGDQPSTTSQGPTTSPGPSQSTMPPAHGTIEKAQHFATLTEERKDLPEKELKIMIYHFRAAYFFMSKMALDLPRQGEKMALCAYDQNGKCIKHVQTRETPCIVMPQYTNWALIGDYAIVINTNNNKISYAIVGDWGPQRVPADETIYISPYNLRGRLGEGSYELGRRLQIKDINIGDGSKAFQPSGIFYVVIPNSGEGMGTIPSNEEIDKKGEKLLNRLGGIKTVKYLMSKYYNINIQI</sequence>
<gene>
    <name evidence="3" type="ORF">Bccel_0509</name>
</gene>
<dbReference type="AlphaFoldDB" id="A0A0L6JIH3"/>
<proteinExistence type="predicted"/>
<dbReference type="EMBL" id="LGTC01000001">
    <property type="protein sequence ID" value="KNY25252.1"/>
    <property type="molecule type" value="Genomic_DNA"/>
</dbReference>
<dbReference type="OrthoDB" id="9783374at2"/>
<feature type="compositionally biased region" description="Low complexity" evidence="1">
    <location>
        <begin position="51"/>
        <end position="72"/>
    </location>
</feature>
<organism evidence="3 4">
    <name type="scientific">Pseudobacteroides cellulosolvens ATCC 35603 = DSM 2933</name>
    <dbReference type="NCBI Taxonomy" id="398512"/>
    <lineage>
        <taxon>Bacteria</taxon>
        <taxon>Bacillati</taxon>
        <taxon>Bacillota</taxon>
        <taxon>Clostridia</taxon>
        <taxon>Eubacteriales</taxon>
        <taxon>Oscillospiraceae</taxon>
        <taxon>Pseudobacteroides</taxon>
    </lineage>
</organism>
<dbReference type="SUPFAM" id="SSF54106">
    <property type="entry name" value="LysM domain"/>
    <property type="match status" value="1"/>
</dbReference>